<name>E3L9R6_PUCGT</name>
<dbReference type="InParanoid" id="E3L9R6"/>
<dbReference type="VEuPathDB" id="FungiDB:PGTG_19059"/>
<accession>E3L9R6</accession>
<dbReference type="Proteomes" id="UP000008783">
    <property type="component" value="Unassembled WGS sequence"/>
</dbReference>
<evidence type="ECO:0000313" key="2">
    <source>
        <dbReference type="Proteomes" id="UP000008783"/>
    </source>
</evidence>
<dbReference type="RefSeq" id="XP_003337710.1">
    <property type="nucleotide sequence ID" value="XM_003337662.1"/>
</dbReference>
<reference key="1">
    <citation type="submission" date="2007-01" db="EMBL/GenBank/DDBJ databases">
        <title>The Genome Sequence of Puccinia graminis f. sp. tritici Strain CRL 75-36-700-3.</title>
        <authorList>
            <consortium name="The Broad Institute Genome Sequencing Platform"/>
            <person name="Birren B."/>
            <person name="Lander E."/>
            <person name="Galagan J."/>
            <person name="Nusbaum C."/>
            <person name="Devon K."/>
            <person name="Cuomo C."/>
            <person name="Jaffe D."/>
            <person name="Butler J."/>
            <person name="Alvarez P."/>
            <person name="Gnerre S."/>
            <person name="Grabherr M."/>
            <person name="Mauceli E."/>
            <person name="Brockman W."/>
            <person name="Young S."/>
            <person name="LaButti K."/>
            <person name="Sykes S."/>
            <person name="DeCaprio D."/>
            <person name="Crawford M."/>
            <person name="Koehrsen M."/>
            <person name="Engels R."/>
            <person name="Montgomery P."/>
            <person name="Pearson M."/>
            <person name="Howarth C."/>
            <person name="Larson L."/>
            <person name="White J."/>
            <person name="Zeng Q."/>
            <person name="Kodira C."/>
            <person name="Yandava C."/>
            <person name="Alvarado L."/>
            <person name="O'Leary S."/>
            <person name="Szabo L."/>
            <person name="Dean R."/>
            <person name="Schein J."/>
        </authorList>
    </citation>
    <scope>NUCLEOTIDE SEQUENCE</scope>
    <source>
        <strain>CRL 75-36-700-3</strain>
    </source>
</reference>
<reference evidence="2" key="2">
    <citation type="journal article" date="2011" name="Proc. Natl. Acad. Sci. U.S.A.">
        <title>Obligate biotrophy features unraveled by the genomic analysis of rust fungi.</title>
        <authorList>
            <person name="Duplessis S."/>
            <person name="Cuomo C.A."/>
            <person name="Lin Y.-C."/>
            <person name="Aerts A."/>
            <person name="Tisserant E."/>
            <person name="Veneault-Fourrey C."/>
            <person name="Joly D.L."/>
            <person name="Hacquard S."/>
            <person name="Amselem J."/>
            <person name="Cantarel B.L."/>
            <person name="Chiu R."/>
            <person name="Coutinho P.M."/>
            <person name="Feau N."/>
            <person name="Field M."/>
            <person name="Frey P."/>
            <person name="Gelhaye E."/>
            <person name="Goldberg J."/>
            <person name="Grabherr M.G."/>
            <person name="Kodira C.D."/>
            <person name="Kohler A."/>
            <person name="Kuees U."/>
            <person name="Lindquist E.A."/>
            <person name="Lucas S.M."/>
            <person name="Mago R."/>
            <person name="Mauceli E."/>
            <person name="Morin E."/>
            <person name="Murat C."/>
            <person name="Pangilinan J.L."/>
            <person name="Park R."/>
            <person name="Pearson M."/>
            <person name="Quesneville H."/>
            <person name="Rouhier N."/>
            <person name="Sakthikumar S."/>
            <person name="Salamov A.A."/>
            <person name="Schmutz J."/>
            <person name="Selles B."/>
            <person name="Shapiro H."/>
            <person name="Tanguay P."/>
            <person name="Tuskan G.A."/>
            <person name="Henrissat B."/>
            <person name="Van de Peer Y."/>
            <person name="Rouze P."/>
            <person name="Ellis J.G."/>
            <person name="Dodds P.N."/>
            <person name="Schein J.E."/>
            <person name="Zhong S."/>
            <person name="Hamelin R.C."/>
            <person name="Grigoriev I.V."/>
            <person name="Szabo L.J."/>
            <person name="Martin F."/>
        </authorList>
    </citation>
    <scope>NUCLEOTIDE SEQUENCE [LARGE SCALE GENOMIC DNA]</scope>
    <source>
        <strain evidence="2">CRL 75-36-700-3 / race SCCL</strain>
    </source>
</reference>
<proteinExistence type="predicted"/>
<dbReference type="HOGENOM" id="CLU_1525912_0_0_1"/>
<evidence type="ECO:0000313" key="1">
    <source>
        <dbReference type="EMBL" id="EFP93291.1"/>
    </source>
</evidence>
<dbReference type="KEGG" id="pgr:PGTG_19059"/>
<protein>
    <submittedName>
        <fullName evidence="1">Uncharacterized protein</fullName>
    </submittedName>
</protein>
<dbReference type="GeneID" id="10543523"/>
<dbReference type="AlphaFoldDB" id="E3L9R6"/>
<sequence>MPTWQPLGCQVGEAMERDSQPTQQPITRDHAHLAAKWASEINAGGGLTSVLNWIGGFNNRRRSISGAVERDSQPNHQPRKREHAHLAAKWASEIKAGGGSPLFELDRRGQNRSAIVFWNCGKGQSAHPSAKNKGPCPLGSQLAAKWASAIKAGGGSPLFKSDRRGQKRSAIFFRGC</sequence>
<organism evidence="1 2">
    <name type="scientific">Puccinia graminis f. sp. tritici (strain CRL 75-36-700-3 / race SCCL)</name>
    <name type="common">Black stem rust fungus</name>
    <dbReference type="NCBI Taxonomy" id="418459"/>
    <lineage>
        <taxon>Eukaryota</taxon>
        <taxon>Fungi</taxon>
        <taxon>Dikarya</taxon>
        <taxon>Basidiomycota</taxon>
        <taxon>Pucciniomycotina</taxon>
        <taxon>Pucciniomycetes</taxon>
        <taxon>Pucciniales</taxon>
        <taxon>Pucciniaceae</taxon>
        <taxon>Puccinia</taxon>
    </lineage>
</organism>
<dbReference type="EMBL" id="DS178388">
    <property type="protein sequence ID" value="EFP93291.1"/>
    <property type="molecule type" value="Genomic_DNA"/>
</dbReference>
<gene>
    <name evidence="1" type="ORF">PGTG_19059</name>
</gene>
<keyword evidence="2" id="KW-1185">Reference proteome</keyword>